<keyword evidence="4" id="KW-1185">Reference proteome</keyword>
<evidence type="ECO:0000256" key="1">
    <source>
        <dbReference type="SAM" id="MobiDB-lite"/>
    </source>
</evidence>
<protein>
    <submittedName>
        <fullName evidence="3">Uncharacterized protein</fullName>
    </submittedName>
</protein>
<evidence type="ECO:0000313" key="4">
    <source>
        <dbReference type="Proteomes" id="UP001566132"/>
    </source>
</evidence>
<evidence type="ECO:0000313" key="3">
    <source>
        <dbReference type="EMBL" id="KAL1501466.1"/>
    </source>
</evidence>
<feature type="region of interest" description="Disordered" evidence="1">
    <location>
        <begin position="45"/>
        <end position="110"/>
    </location>
</feature>
<keyword evidence="2" id="KW-0732">Signal</keyword>
<evidence type="ECO:0000256" key="2">
    <source>
        <dbReference type="SAM" id="SignalP"/>
    </source>
</evidence>
<dbReference type="AlphaFoldDB" id="A0ABD1ERQ6"/>
<organism evidence="3 4">
    <name type="scientific">Hypothenemus hampei</name>
    <name type="common">Coffee berry borer</name>
    <dbReference type="NCBI Taxonomy" id="57062"/>
    <lineage>
        <taxon>Eukaryota</taxon>
        <taxon>Metazoa</taxon>
        <taxon>Ecdysozoa</taxon>
        <taxon>Arthropoda</taxon>
        <taxon>Hexapoda</taxon>
        <taxon>Insecta</taxon>
        <taxon>Pterygota</taxon>
        <taxon>Neoptera</taxon>
        <taxon>Endopterygota</taxon>
        <taxon>Coleoptera</taxon>
        <taxon>Polyphaga</taxon>
        <taxon>Cucujiformia</taxon>
        <taxon>Curculionidae</taxon>
        <taxon>Scolytinae</taxon>
        <taxon>Hypothenemus</taxon>
    </lineage>
</organism>
<reference evidence="3 4" key="1">
    <citation type="submission" date="2024-05" db="EMBL/GenBank/DDBJ databases">
        <title>Genetic variation in Jamaican populations of the coffee berry borer (Hypothenemus hampei).</title>
        <authorList>
            <person name="Errbii M."/>
            <person name="Myrie A."/>
        </authorList>
    </citation>
    <scope>NUCLEOTIDE SEQUENCE [LARGE SCALE GENOMIC DNA]</scope>
    <source>
        <strain evidence="3">JA-Hopewell-2020-01-JO</strain>
        <tissue evidence="3">Whole body</tissue>
    </source>
</reference>
<accession>A0ABD1ERQ6</accession>
<gene>
    <name evidence="3" type="ORF">ABEB36_006782</name>
</gene>
<dbReference type="EMBL" id="JBDJPC010000005">
    <property type="protein sequence ID" value="KAL1501466.1"/>
    <property type="molecule type" value="Genomic_DNA"/>
</dbReference>
<proteinExistence type="predicted"/>
<dbReference type="Proteomes" id="UP001566132">
    <property type="component" value="Unassembled WGS sequence"/>
</dbReference>
<feature type="compositionally biased region" description="Basic and acidic residues" evidence="1">
    <location>
        <begin position="81"/>
        <end position="98"/>
    </location>
</feature>
<feature type="chain" id="PRO_5044804555" evidence="2">
    <location>
        <begin position="16"/>
        <end position="231"/>
    </location>
</feature>
<name>A0ABD1ERQ6_HYPHA</name>
<comment type="caution">
    <text evidence="3">The sequence shown here is derived from an EMBL/GenBank/DDBJ whole genome shotgun (WGS) entry which is preliminary data.</text>
</comment>
<feature type="signal peptide" evidence="2">
    <location>
        <begin position="1"/>
        <end position="15"/>
    </location>
</feature>
<sequence>MPLLGLMIAAAAAVAPEILDGTSDEKRLRRRSYFTIKLRIDDGTEARGHFPPTLNQKHLEGRPGPAQSTDASVGAAKGGRTAKELIISRKSEGRKGDSPRSGGPETKTTKARKFDVAVQRCQTSGSRSRRSKIAKTIIFIIHSFCSGKIGEYFWNFLLSTLICEDSINKAKSDSQFDPASFHSSCYSAVRLENVGGVSEITRARHDIEDLRLAGLRDNETKATAAPGFEFP</sequence>